<feature type="region of interest" description="Disordered" evidence="1">
    <location>
        <begin position="89"/>
        <end position="111"/>
    </location>
</feature>
<feature type="compositionally biased region" description="Pro residues" evidence="1">
    <location>
        <begin position="1"/>
        <end position="10"/>
    </location>
</feature>
<feature type="region of interest" description="Disordered" evidence="1">
    <location>
        <begin position="1"/>
        <end position="30"/>
    </location>
</feature>
<evidence type="ECO:0000256" key="1">
    <source>
        <dbReference type="SAM" id="MobiDB-lite"/>
    </source>
</evidence>
<evidence type="ECO:0000313" key="2">
    <source>
        <dbReference type="EMBL" id="SOQ57887.1"/>
    </source>
</evidence>
<sequence>MLDYEPPQPPLHIRSCGLPSGFTGAPAQRSKVGTGCMRRKTDGRWARKVTDVTWADLALGGPTTSSEWRGASGCRWRLVVPRGGLRGRPLFNSGRLSADDDDDDDDELALNKVTPSDLEVRSGYQRKIILMESYDSGQDR</sequence>
<name>A0A2H1WY03_SPOFR</name>
<proteinExistence type="predicted"/>
<feature type="compositionally biased region" description="Acidic residues" evidence="1">
    <location>
        <begin position="99"/>
        <end position="108"/>
    </location>
</feature>
<accession>A0A2H1WY03</accession>
<gene>
    <name evidence="2" type="ORF">SFRICE_037165</name>
</gene>
<protein>
    <submittedName>
        <fullName evidence="2">SFRICE_037165</fullName>
    </submittedName>
</protein>
<dbReference type="EMBL" id="ODYU01011888">
    <property type="protein sequence ID" value="SOQ57887.1"/>
    <property type="molecule type" value="Genomic_DNA"/>
</dbReference>
<organism evidence="2">
    <name type="scientific">Spodoptera frugiperda</name>
    <name type="common">Fall armyworm</name>
    <dbReference type="NCBI Taxonomy" id="7108"/>
    <lineage>
        <taxon>Eukaryota</taxon>
        <taxon>Metazoa</taxon>
        <taxon>Ecdysozoa</taxon>
        <taxon>Arthropoda</taxon>
        <taxon>Hexapoda</taxon>
        <taxon>Insecta</taxon>
        <taxon>Pterygota</taxon>
        <taxon>Neoptera</taxon>
        <taxon>Endopterygota</taxon>
        <taxon>Lepidoptera</taxon>
        <taxon>Glossata</taxon>
        <taxon>Ditrysia</taxon>
        <taxon>Noctuoidea</taxon>
        <taxon>Noctuidae</taxon>
        <taxon>Amphipyrinae</taxon>
        <taxon>Spodoptera</taxon>
    </lineage>
</organism>
<reference evidence="2" key="1">
    <citation type="submission" date="2016-07" db="EMBL/GenBank/DDBJ databases">
        <authorList>
            <person name="Bretaudeau A."/>
        </authorList>
    </citation>
    <scope>NUCLEOTIDE SEQUENCE</scope>
    <source>
        <strain evidence="2">Rice</strain>
        <tissue evidence="2">Whole body</tissue>
    </source>
</reference>
<dbReference type="AlphaFoldDB" id="A0A2H1WY03"/>